<evidence type="ECO:0000313" key="2">
    <source>
        <dbReference type="Proteomes" id="UP000036987"/>
    </source>
</evidence>
<sequence>MKKSVQPDFFYSIVKDSIGRLKHIFLADFIMIQHFKLFEDAVTFDTIYKTNVYYLIFEMFCGVNHYRKTVIFGIAFVM</sequence>
<name>A0A0K9NTL3_ZOSMR</name>
<reference evidence="2" key="1">
    <citation type="journal article" date="2016" name="Nature">
        <title>The genome of the seagrass Zostera marina reveals angiosperm adaptation to the sea.</title>
        <authorList>
            <person name="Olsen J.L."/>
            <person name="Rouze P."/>
            <person name="Verhelst B."/>
            <person name="Lin Y.-C."/>
            <person name="Bayer T."/>
            <person name="Collen J."/>
            <person name="Dattolo E."/>
            <person name="De Paoli E."/>
            <person name="Dittami S."/>
            <person name="Maumus F."/>
            <person name="Michel G."/>
            <person name="Kersting A."/>
            <person name="Lauritano C."/>
            <person name="Lohaus R."/>
            <person name="Toepel M."/>
            <person name="Tonon T."/>
            <person name="Vanneste K."/>
            <person name="Amirebrahimi M."/>
            <person name="Brakel J."/>
            <person name="Bostroem C."/>
            <person name="Chovatia M."/>
            <person name="Grimwood J."/>
            <person name="Jenkins J.W."/>
            <person name="Jueterbock A."/>
            <person name="Mraz A."/>
            <person name="Stam W.T."/>
            <person name="Tice H."/>
            <person name="Bornberg-Bauer E."/>
            <person name="Green P.J."/>
            <person name="Pearson G.A."/>
            <person name="Procaccini G."/>
            <person name="Duarte C.M."/>
            <person name="Schmutz J."/>
            <person name="Reusch T.B.H."/>
            <person name="Van de Peer Y."/>
        </authorList>
    </citation>
    <scope>NUCLEOTIDE SEQUENCE [LARGE SCALE GENOMIC DNA]</scope>
    <source>
        <strain evidence="2">cv. Finnish</strain>
    </source>
</reference>
<protein>
    <submittedName>
        <fullName evidence="1">Uncharacterized protein</fullName>
    </submittedName>
</protein>
<dbReference type="Proteomes" id="UP000036987">
    <property type="component" value="Unassembled WGS sequence"/>
</dbReference>
<organism evidence="1 2">
    <name type="scientific">Zostera marina</name>
    <name type="common">Eelgrass</name>
    <dbReference type="NCBI Taxonomy" id="29655"/>
    <lineage>
        <taxon>Eukaryota</taxon>
        <taxon>Viridiplantae</taxon>
        <taxon>Streptophyta</taxon>
        <taxon>Embryophyta</taxon>
        <taxon>Tracheophyta</taxon>
        <taxon>Spermatophyta</taxon>
        <taxon>Magnoliopsida</taxon>
        <taxon>Liliopsida</taxon>
        <taxon>Zosteraceae</taxon>
        <taxon>Zostera</taxon>
    </lineage>
</organism>
<dbReference type="PANTHER" id="PTHR47718">
    <property type="entry name" value="OS01G0519700 PROTEIN"/>
    <property type="match status" value="1"/>
</dbReference>
<gene>
    <name evidence="1" type="ORF">ZOSMA_62G00160</name>
</gene>
<comment type="caution">
    <text evidence="1">The sequence shown here is derived from an EMBL/GenBank/DDBJ whole genome shotgun (WGS) entry which is preliminary data.</text>
</comment>
<dbReference type="AlphaFoldDB" id="A0A0K9NTL3"/>
<keyword evidence="2" id="KW-1185">Reference proteome</keyword>
<accession>A0A0K9NTL3</accession>
<evidence type="ECO:0000313" key="1">
    <source>
        <dbReference type="EMBL" id="KMZ59983.1"/>
    </source>
</evidence>
<dbReference type="PANTHER" id="PTHR47718:SF7">
    <property type="entry name" value="PROTEIN FAR1-RELATED SEQUENCE"/>
    <property type="match status" value="1"/>
</dbReference>
<proteinExistence type="predicted"/>
<dbReference type="EMBL" id="LFYR01001680">
    <property type="protein sequence ID" value="KMZ59983.1"/>
    <property type="molecule type" value="Genomic_DNA"/>
</dbReference>